<protein>
    <submittedName>
        <fullName evidence="1">Uncharacterized protein</fullName>
    </submittedName>
</protein>
<dbReference type="RefSeq" id="WP_144849633.1">
    <property type="nucleotide sequence ID" value="NZ_VMRJ01000004.1"/>
</dbReference>
<dbReference type="Proteomes" id="UP000317624">
    <property type="component" value="Unassembled WGS sequence"/>
</dbReference>
<accession>A0A558BRK0</accession>
<proteinExistence type="predicted"/>
<organism evidence="1 2">
    <name type="scientific">Hymenobacter setariae</name>
    <dbReference type="NCBI Taxonomy" id="2594794"/>
    <lineage>
        <taxon>Bacteria</taxon>
        <taxon>Pseudomonadati</taxon>
        <taxon>Bacteroidota</taxon>
        <taxon>Cytophagia</taxon>
        <taxon>Cytophagales</taxon>
        <taxon>Hymenobacteraceae</taxon>
        <taxon>Hymenobacter</taxon>
    </lineage>
</organism>
<name>A0A558BRK0_9BACT</name>
<dbReference type="OrthoDB" id="195113at2"/>
<comment type="caution">
    <text evidence="1">The sequence shown here is derived from an EMBL/GenBank/DDBJ whole genome shotgun (WGS) entry which is preliminary data.</text>
</comment>
<keyword evidence="2" id="KW-1185">Reference proteome</keyword>
<dbReference type="AlphaFoldDB" id="A0A558BRK0"/>
<sequence length="119" mass="13416">MSDLLLDVNLQQVPDDYLSGAWRVAHRVLNRADPASALAQATNLVLGGQLLELQAPDQNETGSWAVQRDELLNRPYLRMNLPTEEMRALVTRLRRTTDGARAQLNLYFSSGLEMQLDRP</sequence>
<evidence type="ECO:0000313" key="1">
    <source>
        <dbReference type="EMBL" id="TVT39105.1"/>
    </source>
</evidence>
<reference evidence="1 2" key="1">
    <citation type="submission" date="2019-07" db="EMBL/GenBank/DDBJ databases">
        <title>Hymenobacter sp. straun FUR1 Genome sequencing and assembly.</title>
        <authorList>
            <person name="Chhetri G."/>
        </authorList>
    </citation>
    <scope>NUCLEOTIDE SEQUENCE [LARGE SCALE GENOMIC DNA]</scope>
    <source>
        <strain evidence="1 2">Fur1</strain>
    </source>
</reference>
<evidence type="ECO:0000313" key="2">
    <source>
        <dbReference type="Proteomes" id="UP000317624"/>
    </source>
</evidence>
<gene>
    <name evidence="1" type="ORF">FNT36_15690</name>
</gene>
<dbReference type="EMBL" id="VMRJ01000004">
    <property type="protein sequence ID" value="TVT39105.1"/>
    <property type="molecule type" value="Genomic_DNA"/>
</dbReference>